<comment type="caution">
    <text evidence="1">The sequence shown here is derived from an EMBL/GenBank/DDBJ whole genome shotgun (WGS) entry which is preliminary data.</text>
</comment>
<organism evidence="1 2">
    <name type="scientific">Symbiodinium natans</name>
    <dbReference type="NCBI Taxonomy" id="878477"/>
    <lineage>
        <taxon>Eukaryota</taxon>
        <taxon>Sar</taxon>
        <taxon>Alveolata</taxon>
        <taxon>Dinophyceae</taxon>
        <taxon>Suessiales</taxon>
        <taxon>Symbiodiniaceae</taxon>
        <taxon>Symbiodinium</taxon>
    </lineage>
</organism>
<accession>A0A812UCM9</accession>
<dbReference type="OrthoDB" id="442989at2759"/>
<proteinExistence type="predicted"/>
<protein>
    <submittedName>
        <fullName evidence="1">Uncharacterized protein</fullName>
    </submittedName>
</protein>
<sequence length="410" mass="45549">MIFVQLVDSWLSSSLKHAYILHWNPLTHQAEADQMFALPFGASRSVYSFLRVAHAIWWVGCTALSLMWTVFFDDDYVTLTFEQEVRHTDAAVVALFNLLGWSFDECGEKSTEFAEVFSALGVSFDFSSSRKGLVKVGNATSRVQELTRVISDVLSTKQLSRAMALRLRGRVQFCDSFLFGRAARLCLQAVTAHARAVDDGPVRDVLATSLSRFNAALRAGRPHEVSGKHASPFFMFTDACYEPQQDQWVAGLGGVLFDVRGKCLGFFSIEAPKRVRHFLGESIKKTIIFELEFLAMLLGMVLWKDIIRFSPLVCFLDNNGSRDLAISGRGRSQVAKKLVALLLGLEGAAELKCWYSRVPSPSNIADLPSREKCQYLCVNGSAIPASDASRAMNNCLEVLTAESNENPWFG</sequence>
<evidence type="ECO:0000313" key="2">
    <source>
        <dbReference type="Proteomes" id="UP000604046"/>
    </source>
</evidence>
<gene>
    <name evidence="1" type="ORF">SNAT2548_LOCUS31935</name>
</gene>
<reference evidence="1" key="1">
    <citation type="submission" date="2021-02" db="EMBL/GenBank/DDBJ databases">
        <authorList>
            <person name="Dougan E. K."/>
            <person name="Rhodes N."/>
            <person name="Thang M."/>
            <person name="Chan C."/>
        </authorList>
    </citation>
    <scope>NUCLEOTIDE SEQUENCE</scope>
</reference>
<dbReference type="Proteomes" id="UP000604046">
    <property type="component" value="Unassembled WGS sequence"/>
</dbReference>
<keyword evidence="2" id="KW-1185">Reference proteome</keyword>
<dbReference type="EMBL" id="CAJNDS010002684">
    <property type="protein sequence ID" value="CAE7564390.1"/>
    <property type="molecule type" value="Genomic_DNA"/>
</dbReference>
<name>A0A812UCM9_9DINO</name>
<dbReference type="AlphaFoldDB" id="A0A812UCM9"/>
<evidence type="ECO:0000313" key="1">
    <source>
        <dbReference type="EMBL" id="CAE7564390.1"/>
    </source>
</evidence>